<dbReference type="SUPFAM" id="SSF50494">
    <property type="entry name" value="Trypsin-like serine proteases"/>
    <property type="match status" value="1"/>
</dbReference>
<proteinExistence type="predicted"/>
<name>A0ABC9ESA6_9POAL</name>
<dbReference type="EMBL" id="OZ075115">
    <property type="protein sequence ID" value="CAL5063265.1"/>
    <property type="molecule type" value="Genomic_DNA"/>
</dbReference>
<dbReference type="Proteomes" id="UP001497457">
    <property type="component" value="Chromosome 5rd"/>
</dbReference>
<evidence type="ECO:0000313" key="2">
    <source>
        <dbReference type="Proteomes" id="UP001497457"/>
    </source>
</evidence>
<dbReference type="PANTHER" id="PTHR18868">
    <property type="entry name" value="OS07G0665300 PROTEIN-RELATED"/>
    <property type="match status" value="1"/>
</dbReference>
<reference evidence="1 2" key="2">
    <citation type="submission" date="2024-10" db="EMBL/GenBank/DDBJ databases">
        <authorList>
            <person name="Ryan C."/>
        </authorList>
    </citation>
    <scope>NUCLEOTIDE SEQUENCE [LARGE SCALE GENOMIC DNA]</scope>
</reference>
<protein>
    <submittedName>
        <fullName evidence="1">Uncharacterized protein</fullName>
    </submittedName>
</protein>
<keyword evidence="2" id="KW-1185">Reference proteome</keyword>
<dbReference type="InterPro" id="IPR009003">
    <property type="entry name" value="Peptidase_S1_PA"/>
</dbReference>
<dbReference type="Pfam" id="PF13365">
    <property type="entry name" value="Trypsin_2"/>
    <property type="match status" value="1"/>
</dbReference>
<sequence>MTAKTLKKRRVIDCTRGLSRGQRAVNRRNKLESLLTSSCTGGPKLSSDDLKERKYRRTLEKIRKFHKMKKERIAADEKKWADEAAQFGILPERVVSDTPFKEEPFGDPVTPGMHLYEASENRMLDVSSTVVSLALFDEDEMLFACSGLPLPSATTSQLDVTRFVTSACLVREFVRKRNRDDKLRVEVRLPDDTTTDGFLGLYDDDIAIVTSVDLLDVDPIDLDYEARPVCSDDHVIAAGRAFSSGSLRAISGVPCREHSNIWVPHSSHTTKAVLGGPLIGNEVGNMPRFLGMNLDQNNDKYIFLPLELLRERLEHFQILNPKVIHFDNYELPKGASTIIPSGFMESIYRIKALGYPLPPPLVLEFNGQLLNGFEDFFGELHAWKGYSIYGCCMKNEYTGYVWSRLRRKVFTKICRRVVSLASFKDGVRFFVCTGLLIKLCGRTVILTSASLVNREGSIDNNLKIEVFLPPKQRRNGTLEAYNLNYNIAIVSVEKGFHCSCPEDIFKTNLKLSEQAAVGQGKSSEKLVAIGRGSDGVLMGIIGEVKPTNEDRKFDCTEVRVSTCEINKAGIGGPLINLGGSFVGMNFYDGKGGTPFLPISKIVEVLQGVVYLPRSQGGSTIPLHIRCDDGWPTTINRWPVPQPYWYHGALDVDFFDIP</sequence>
<accession>A0ABC9ESA6</accession>
<gene>
    <name evidence="1" type="ORF">URODEC1_LOCUS98791</name>
</gene>
<dbReference type="AlphaFoldDB" id="A0ABC9ESA6"/>
<organism evidence="1 2">
    <name type="scientific">Urochloa decumbens</name>
    <dbReference type="NCBI Taxonomy" id="240449"/>
    <lineage>
        <taxon>Eukaryota</taxon>
        <taxon>Viridiplantae</taxon>
        <taxon>Streptophyta</taxon>
        <taxon>Embryophyta</taxon>
        <taxon>Tracheophyta</taxon>
        <taxon>Spermatophyta</taxon>
        <taxon>Magnoliopsida</taxon>
        <taxon>Liliopsida</taxon>
        <taxon>Poales</taxon>
        <taxon>Poaceae</taxon>
        <taxon>PACMAD clade</taxon>
        <taxon>Panicoideae</taxon>
        <taxon>Panicodae</taxon>
        <taxon>Paniceae</taxon>
        <taxon>Melinidinae</taxon>
        <taxon>Urochloa</taxon>
    </lineage>
</organism>
<dbReference type="Gene3D" id="2.40.10.120">
    <property type="match status" value="1"/>
</dbReference>
<dbReference type="PANTHER" id="PTHR18868:SF28">
    <property type="entry name" value="PEPTIDASE S1 DOMAIN-CONTAINING PROTEIN"/>
    <property type="match status" value="1"/>
</dbReference>
<evidence type="ECO:0000313" key="1">
    <source>
        <dbReference type="EMBL" id="CAL5063265.1"/>
    </source>
</evidence>
<reference evidence="2" key="1">
    <citation type="submission" date="2024-06" db="EMBL/GenBank/DDBJ databases">
        <authorList>
            <person name="Ryan C."/>
        </authorList>
    </citation>
    <scope>NUCLEOTIDE SEQUENCE [LARGE SCALE GENOMIC DNA]</scope>
</reference>